<feature type="compositionally biased region" description="Basic and acidic residues" evidence="1">
    <location>
        <begin position="790"/>
        <end position="800"/>
    </location>
</feature>
<feature type="compositionally biased region" description="Polar residues" evidence="1">
    <location>
        <begin position="586"/>
        <end position="598"/>
    </location>
</feature>
<feature type="compositionally biased region" description="Polar residues" evidence="1">
    <location>
        <begin position="645"/>
        <end position="657"/>
    </location>
</feature>
<comment type="caution">
    <text evidence="2">The sequence shown here is derived from an EMBL/GenBank/DDBJ whole genome shotgun (WGS) entry which is preliminary data.</text>
</comment>
<feature type="compositionally biased region" description="Acidic residues" evidence="1">
    <location>
        <begin position="883"/>
        <end position="907"/>
    </location>
</feature>
<feature type="region of interest" description="Disordered" evidence="1">
    <location>
        <begin position="636"/>
        <end position="657"/>
    </location>
</feature>
<proteinExistence type="predicted"/>
<gene>
    <name evidence="2" type="ORF">SKAU_G00366140</name>
</gene>
<feature type="region of interest" description="Disordered" evidence="1">
    <location>
        <begin position="431"/>
        <end position="598"/>
    </location>
</feature>
<evidence type="ECO:0000256" key="1">
    <source>
        <dbReference type="SAM" id="MobiDB-lite"/>
    </source>
</evidence>
<accession>A0A9Q1IDC8</accession>
<sequence length="997" mass="110820">MQNTSGPRAQRYRPASEFDEATLARKREYWRTKKREQRAKLSVLKKERLKAANTRVCKARASAGHLTGDTNEHKALALEVPGPTLLKGDGNYQAGLCHGPSHEFEKISHHVETGENVSPPSDLSSELFSTAPRQVSKATIWQQKLQDGIERWGAVRSRTHRQKLLESQRMISQRGVRRAFSPAMALSIKKAQKSSVEETNEDKMARKREYWRTKKREQRAKLSVEVKAKMKERDSLLRRVKRYQCILTEMRRARTGCNKSRQPPGSGNPLAGDNETIGGFIKEDGTMTTNIPQASANYRLSEQETLPASRTFPKNQIPVANYEQQVEQDPTTIMDSQATTLLAVASMKKLLEESLSSVVDSNDLSPCKREQVSSEEEVAQVEVKPSLPCLSQAREEYAFTPERHHTALGTTTQSTELHPCQAQSPSCLKPAQVLSTSQAASSQSPASSQTGSPSSNLKHSHTPLSRQSLTHAPSCSHATSSNQPLQLRRAQRLRAKRVGHHCCSPEPPKKAGNSPSQPQEDDLRKKREYWRIAKREQRAKKAAQEREMKKSREQSKQIPRPSQGAPVCTVKTHKPGLRNEGHNRPPTLQTNSPPLVLSSTSGTLTCLKSVTTLPILKVFTPVQSTPRLCSTVFENKAPSARDPSKSSSLPAADSHTSLNCSTLPCPTGGNSRDAVQSGTVGSTGRLLLLESQQNRPPGSSPESLQVKRWQLQVRESPDTPSSQSAFPKKLPSLALQVGGTASQGGGQTLAGRPTSHTPPSCNVQLRVGQEDARKPPDPPKPTKTPEQLDEDLRKKREYWRVKKKEQRARKAARERETKRQGTPGGWRTILPAKEVSKSLETQEQVSNPWPNSALKDSQLLPSTSSKYNDQPQRCLTGAGKDELDMDMEAGEEDEEEEEGEEEEEEGHEDAPSSEACWRTQFLMDFDPLNQLLVCMAWDEQVFLRERFFSNQLQQQSGVLSGESQERPAEVEVMVDLEESPALKNLSKASKTKSLKKV</sequence>
<feature type="compositionally biased region" description="Polar residues" evidence="1">
    <location>
        <begin position="754"/>
        <end position="763"/>
    </location>
</feature>
<keyword evidence="3" id="KW-1185">Reference proteome</keyword>
<feature type="compositionally biased region" description="Polar residues" evidence="1">
    <location>
        <begin position="859"/>
        <end position="873"/>
    </location>
</feature>
<dbReference type="AlphaFoldDB" id="A0A9Q1IDC8"/>
<feature type="compositionally biased region" description="Polar residues" evidence="1">
    <location>
        <begin position="462"/>
        <end position="484"/>
    </location>
</feature>
<feature type="compositionally biased region" description="Low complexity" evidence="1">
    <location>
        <begin position="435"/>
        <end position="455"/>
    </location>
</feature>
<dbReference type="EMBL" id="JAINUF010000018">
    <property type="protein sequence ID" value="KAJ8337648.1"/>
    <property type="molecule type" value="Genomic_DNA"/>
</dbReference>
<name>A0A9Q1IDC8_SYNKA</name>
<feature type="compositionally biased region" description="Basic residues" evidence="1">
    <location>
        <begin position="489"/>
        <end position="500"/>
    </location>
</feature>
<dbReference type="OrthoDB" id="8962639at2759"/>
<feature type="compositionally biased region" description="Basic and acidic residues" evidence="1">
    <location>
        <begin position="521"/>
        <end position="536"/>
    </location>
</feature>
<feature type="compositionally biased region" description="Basic residues" evidence="1">
    <location>
        <begin position="801"/>
        <end position="810"/>
    </location>
</feature>
<feature type="compositionally biased region" description="Polar residues" evidence="1">
    <location>
        <begin position="838"/>
        <end position="850"/>
    </location>
</feature>
<evidence type="ECO:0000313" key="3">
    <source>
        <dbReference type="Proteomes" id="UP001152622"/>
    </source>
</evidence>
<evidence type="ECO:0000313" key="2">
    <source>
        <dbReference type="EMBL" id="KAJ8337648.1"/>
    </source>
</evidence>
<organism evidence="2 3">
    <name type="scientific">Synaphobranchus kaupii</name>
    <name type="common">Kaup's arrowtooth eel</name>
    <dbReference type="NCBI Taxonomy" id="118154"/>
    <lineage>
        <taxon>Eukaryota</taxon>
        <taxon>Metazoa</taxon>
        <taxon>Chordata</taxon>
        <taxon>Craniata</taxon>
        <taxon>Vertebrata</taxon>
        <taxon>Euteleostomi</taxon>
        <taxon>Actinopterygii</taxon>
        <taxon>Neopterygii</taxon>
        <taxon>Teleostei</taxon>
        <taxon>Anguilliformes</taxon>
        <taxon>Synaphobranchidae</taxon>
        <taxon>Synaphobranchus</taxon>
    </lineage>
</organism>
<feature type="compositionally biased region" description="Basic and acidic residues" evidence="1">
    <location>
        <begin position="768"/>
        <end position="777"/>
    </location>
</feature>
<reference evidence="2" key="1">
    <citation type="journal article" date="2023" name="Science">
        <title>Genome structures resolve the early diversification of teleost fishes.</title>
        <authorList>
            <person name="Parey E."/>
            <person name="Louis A."/>
            <person name="Montfort J."/>
            <person name="Bouchez O."/>
            <person name="Roques C."/>
            <person name="Iampietro C."/>
            <person name="Lluch J."/>
            <person name="Castinel A."/>
            <person name="Donnadieu C."/>
            <person name="Desvignes T."/>
            <person name="Floi Bucao C."/>
            <person name="Jouanno E."/>
            <person name="Wen M."/>
            <person name="Mejri S."/>
            <person name="Dirks R."/>
            <person name="Jansen H."/>
            <person name="Henkel C."/>
            <person name="Chen W.J."/>
            <person name="Zahm M."/>
            <person name="Cabau C."/>
            <person name="Klopp C."/>
            <person name="Thompson A.W."/>
            <person name="Robinson-Rechavi M."/>
            <person name="Braasch I."/>
            <person name="Lecointre G."/>
            <person name="Bobe J."/>
            <person name="Postlethwait J.H."/>
            <person name="Berthelot C."/>
            <person name="Roest Crollius H."/>
            <person name="Guiguen Y."/>
        </authorList>
    </citation>
    <scope>NUCLEOTIDE SEQUENCE</scope>
    <source>
        <strain evidence="2">WJC10195</strain>
    </source>
</reference>
<feature type="compositionally biased region" description="Basic and acidic residues" evidence="1">
    <location>
        <begin position="542"/>
        <end position="555"/>
    </location>
</feature>
<feature type="region of interest" description="Disordered" evidence="1">
    <location>
        <begin position="737"/>
        <end position="913"/>
    </location>
</feature>
<dbReference type="Proteomes" id="UP001152622">
    <property type="component" value="Chromosome 18"/>
</dbReference>
<protein>
    <submittedName>
        <fullName evidence="2">Uncharacterized protein</fullName>
    </submittedName>
</protein>